<organism evidence="3 4">
    <name type="scientific">Hondaea fermentalgiana</name>
    <dbReference type="NCBI Taxonomy" id="2315210"/>
    <lineage>
        <taxon>Eukaryota</taxon>
        <taxon>Sar</taxon>
        <taxon>Stramenopiles</taxon>
        <taxon>Bigyra</taxon>
        <taxon>Labyrinthulomycetes</taxon>
        <taxon>Thraustochytrida</taxon>
        <taxon>Thraustochytriidae</taxon>
        <taxon>Hondaea</taxon>
    </lineage>
</organism>
<feature type="region of interest" description="Disordered" evidence="1">
    <location>
        <begin position="430"/>
        <end position="466"/>
    </location>
</feature>
<feature type="compositionally biased region" description="Low complexity" evidence="1">
    <location>
        <begin position="445"/>
        <end position="460"/>
    </location>
</feature>
<reference evidence="3 4" key="1">
    <citation type="submission" date="2017-12" db="EMBL/GenBank/DDBJ databases">
        <title>Sequencing, de novo assembly and annotation of complete genome of a new Thraustochytrid species, strain FCC1311.</title>
        <authorList>
            <person name="Sedici K."/>
            <person name="Godart F."/>
            <person name="Aiese Cigliano R."/>
            <person name="Sanseverino W."/>
            <person name="Barakat M."/>
            <person name="Ortet P."/>
            <person name="Marechal E."/>
            <person name="Cagnac O."/>
            <person name="Amato A."/>
        </authorList>
    </citation>
    <scope>NUCLEOTIDE SEQUENCE [LARGE SCALE GENOMIC DNA]</scope>
</reference>
<feature type="region of interest" description="Disordered" evidence="1">
    <location>
        <begin position="565"/>
        <end position="588"/>
    </location>
</feature>
<evidence type="ECO:0000313" key="3">
    <source>
        <dbReference type="EMBL" id="GBG34766.1"/>
    </source>
</evidence>
<feature type="region of interest" description="Disordered" evidence="1">
    <location>
        <begin position="176"/>
        <end position="223"/>
    </location>
</feature>
<dbReference type="Proteomes" id="UP000241890">
    <property type="component" value="Unassembled WGS sequence"/>
</dbReference>
<dbReference type="PANTHER" id="PTHR45978:SF7">
    <property type="entry name" value="SPX DOMAIN-CONTAINING PROTEIN 4"/>
    <property type="match status" value="1"/>
</dbReference>
<dbReference type="Pfam" id="PF03105">
    <property type="entry name" value="SPX"/>
    <property type="match status" value="1"/>
</dbReference>
<dbReference type="PANTHER" id="PTHR45978">
    <property type="entry name" value="SPX DOMAIN-CONTAINING PROTEIN 3"/>
    <property type="match status" value="1"/>
</dbReference>
<proteinExistence type="predicted"/>
<comment type="caution">
    <text evidence="3">The sequence shown here is derived from an EMBL/GenBank/DDBJ whole genome shotgun (WGS) entry which is preliminary data.</text>
</comment>
<dbReference type="OrthoDB" id="6493944at2759"/>
<evidence type="ECO:0000256" key="1">
    <source>
        <dbReference type="SAM" id="MobiDB-lite"/>
    </source>
</evidence>
<protein>
    <submittedName>
        <fullName evidence="3">SPX domain-containing protein 2</fullName>
    </submittedName>
</protein>
<keyword evidence="4" id="KW-1185">Reference proteome</keyword>
<dbReference type="InParanoid" id="A0A2R5GV93"/>
<evidence type="ECO:0000313" key="4">
    <source>
        <dbReference type="Proteomes" id="UP000241890"/>
    </source>
</evidence>
<dbReference type="GO" id="GO:0016036">
    <property type="term" value="P:cellular response to phosphate starvation"/>
    <property type="evidence" value="ECO:0007669"/>
    <property type="project" value="InterPro"/>
</dbReference>
<dbReference type="PROSITE" id="PS51382">
    <property type="entry name" value="SPX"/>
    <property type="match status" value="1"/>
</dbReference>
<dbReference type="AlphaFoldDB" id="A0A2R5GV93"/>
<feature type="compositionally biased region" description="Low complexity" evidence="1">
    <location>
        <begin position="196"/>
        <end position="218"/>
    </location>
</feature>
<dbReference type="EMBL" id="BEYU01000214">
    <property type="protein sequence ID" value="GBG34766.1"/>
    <property type="molecule type" value="Genomic_DNA"/>
</dbReference>
<dbReference type="InterPro" id="IPR004331">
    <property type="entry name" value="SPX_dom"/>
</dbReference>
<sequence length="588" mass="62109">MWLDYKQLKKLIKRIPEGVRESKEQNEDQKKMLKSSEHERRFFLLLRKELKKVASCFKDLEYRALRKLVNLKADYSKEMGKITAEGSAYYDLLQMCTRMHMELLMLENYAVLNYAGFTKILKKHDKTTGFRTKDQFLLKLVDCQPFVVHPWLRSAIKGVEEQFRAIDNIAKGREDKVSPSLASSPGTRAIKRGPHAAGLTTASTTTNRNANSATKAKAQGNNNDAAVRSSAAASITAALEATQKAAAGATHGKRKADDIGAQAQAHAKEALRIAQSAAAAVAQAQAQANASNGVGGAGTGAGAGAIPSMSINHLVAAAVAASSANDSQSPFAQFGQMQGAAAQQLIPKSLLQLSATPEFHKQLLQCHLLLEKTKGTNWLGNAFDRANIYQNVPISTINDPSSHSSSAFGASSVIGRNTSALSAEAGRTSLYTGHVDTQNDESAYNSEDNSTSSEEPPSSSGFASTLGLAGNGSGALPGRLGQAAASALFHGQSTPFSLSRTLDTLALLAQQAQFQATTEPHANAGSAAYRSSSPFAAAASSFPAKQEPGNGSVSALISTLLSNAQGQGGLARTNSSSPSPTKRRKVSE</sequence>
<gene>
    <name evidence="3" type="ORF">FCC1311_109882</name>
</gene>
<dbReference type="InterPro" id="IPR031142">
    <property type="entry name" value="SPX_prot"/>
</dbReference>
<name>A0A2R5GV93_9STRA</name>
<evidence type="ECO:0000259" key="2">
    <source>
        <dbReference type="PROSITE" id="PS51382"/>
    </source>
</evidence>
<feature type="domain" description="SPX" evidence="2">
    <location>
        <begin position="1"/>
        <end position="138"/>
    </location>
</feature>
<accession>A0A2R5GV93</accession>